<sequence>MDPGLTSQKAIVMGANRGIGYQIAETPRRKVRIRPFSPETKAVLRNRRAGFKSLSARDPWCCREKHTGELGEVRNRWITGTVISVDGGTNRAVFG</sequence>
<evidence type="ECO:0000313" key="2">
    <source>
        <dbReference type="Proteomes" id="UP001310386"/>
    </source>
</evidence>
<organism evidence="1 2">
    <name type="scientific">Ferviditalea candida</name>
    <dbReference type="NCBI Taxonomy" id="3108399"/>
    <lineage>
        <taxon>Bacteria</taxon>
        <taxon>Bacillati</taxon>
        <taxon>Bacillota</taxon>
        <taxon>Bacilli</taxon>
        <taxon>Bacillales</taxon>
        <taxon>Paenibacillaceae</taxon>
        <taxon>Ferviditalea</taxon>
    </lineage>
</organism>
<dbReference type="Proteomes" id="UP001310386">
    <property type="component" value="Unassembled WGS sequence"/>
</dbReference>
<dbReference type="RefSeq" id="WP_371753084.1">
    <property type="nucleotide sequence ID" value="NZ_JAYJLD010000005.1"/>
</dbReference>
<gene>
    <name evidence="1" type="ORF">VF724_04755</name>
</gene>
<evidence type="ECO:0000313" key="1">
    <source>
        <dbReference type="EMBL" id="MEB3100968.1"/>
    </source>
</evidence>
<comment type="caution">
    <text evidence="1">The sequence shown here is derived from an EMBL/GenBank/DDBJ whole genome shotgun (WGS) entry which is preliminary data.</text>
</comment>
<accession>A0ABU5ZFK6</accession>
<dbReference type="EMBL" id="JAYJLD010000005">
    <property type="protein sequence ID" value="MEB3100968.1"/>
    <property type="molecule type" value="Genomic_DNA"/>
</dbReference>
<keyword evidence="2" id="KW-1185">Reference proteome</keyword>
<proteinExistence type="predicted"/>
<protein>
    <submittedName>
        <fullName evidence="1">Uncharacterized protein</fullName>
    </submittedName>
</protein>
<reference evidence="1" key="1">
    <citation type="submission" date="2023-12" db="EMBL/GenBank/DDBJ databases">
        <title>Fervidustalea candida gen. nov., sp. nov., a novel member of the family Paenibacillaceae isolated from a geothermal area.</title>
        <authorList>
            <person name="Li W.-J."/>
            <person name="Jiao J.-Y."/>
            <person name="Chen Y."/>
        </authorList>
    </citation>
    <scope>NUCLEOTIDE SEQUENCE</scope>
    <source>
        <strain evidence="1">SYSU GA230002</strain>
    </source>
</reference>
<name>A0ABU5ZFK6_9BACL</name>